<gene>
    <name evidence="1" type="ORF">R53529_LOCUS456</name>
    <name evidence="2" type="ORF">R53530_LOCUS645</name>
</gene>
<protein>
    <submittedName>
        <fullName evidence="2">Uncharacterized protein</fullName>
    </submittedName>
</protein>
<proteinExistence type="predicted"/>
<dbReference type="EMBL" id="CAMXCM010000001">
    <property type="protein sequence ID" value="CAI3931077.1"/>
    <property type="molecule type" value="Genomic_DNA"/>
</dbReference>
<dbReference type="Proteomes" id="UP001154255">
    <property type="component" value="Unassembled WGS sequence"/>
</dbReference>
<reference evidence="2" key="1">
    <citation type="submission" date="2022-10" db="EMBL/GenBank/DDBJ databases">
        <authorList>
            <person name="Botero Cardona J."/>
        </authorList>
    </citation>
    <scope>NUCLEOTIDE SEQUENCE</scope>
    <source>
        <strain evidence="2">LMG 31819</strain>
        <strain evidence="1">R-53529</strain>
    </source>
</reference>
<evidence type="ECO:0000313" key="4">
    <source>
        <dbReference type="Proteomes" id="UP001154259"/>
    </source>
</evidence>
<evidence type="ECO:0000313" key="2">
    <source>
        <dbReference type="EMBL" id="CAI3931077.1"/>
    </source>
</evidence>
<organism evidence="2 3">
    <name type="scientific">Commensalibacter communis</name>
    <dbReference type="NCBI Taxonomy" id="2972786"/>
    <lineage>
        <taxon>Bacteria</taxon>
        <taxon>Pseudomonadati</taxon>
        <taxon>Pseudomonadota</taxon>
        <taxon>Alphaproteobacteria</taxon>
        <taxon>Acetobacterales</taxon>
        <taxon>Acetobacteraceae</taxon>
    </lineage>
</organism>
<evidence type="ECO:0000313" key="3">
    <source>
        <dbReference type="Proteomes" id="UP001154255"/>
    </source>
</evidence>
<dbReference type="EMBL" id="CAMXCS010000001">
    <property type="protein sequence ID" value="CAI3929821.1"/>
    <property type="molecule type" value="Genomic_DNA"/>
</dbReference>
<dbReference type="Proteomes" id="UP001154259">
    <property type="component" value="Unassembled WGS sequence"/>
</dbReference>
<name>A0A9W4TMU0_9PROT</name>
<comment type="caution">
    <text evidence="2">The sequence shown here is derived from an EMBL/GenBank/DDBJ whole genome shotgun (WGS) entry which is preliminary data.</text>
</comment>
<sequence>MVKKVIFFLMGCIALRWFFSSTSLQDQLYDSIKSKCKNQENCIVRLHEIMPFKWDKAYFFSPESPYSFNY</sequence>
<dbReference type="AlphaFoldDB" id="A0A9W4TMU0"/>
<evidence type="ECO:0000313" key="1">
    <source>
        <dbReference type="EMBL" id="CAI3929821.1"/>
    </source>
</evidence>
<accession>A0A9W4TMU0</accession>
<keyword evidence="4" id="KW-1185">Reference proteome</keyword>